<dbReference type="AlphaFoldDB" id="A0A4Q1C3T8"/>
<feature type="domain" description="Methyl-accepting transducer" evidence="6">
    <location>
        <begin position="346"/>
        <end position="575"/>
    </location>
</feature>
<dbReference type="SUPFAM" id="SSF58104">
    <property type="entry name" value="Methyl-accepting chemotaxis protein (MCP) signaling domain"/>
    <property type="match status" value="1"/>
</dbReference>
<keyword evidence="9" id="KW-1185">Reference proteome</keyword>
<dbReference type="GO" id="GO:0006935">
    <property type="term" value="P:chemotaxis"/>
    <property type="evidence" value="ECO:0007669"/>
    <property type="project" value="UniProtKB-KW"/>
</dbReference>
<accession>A0A4Q1C3T8</accession>
<feature type="domain" description="HBM" evidence="7">
    <location>
        <begin position="46"/>
        <end position="296"/>
    </location>
</feature>
<protein>
    <recommendedName>
        <fullName evidence="10">Methyl-accepting transducer domain-containing protein</fullName>
    </recommendedName>
</protein>
<feature type="region of interest" description="Disordered" evidence="5">
    <location>
        <begin position="368"/>
        <end position="404"/>
    </location>
</feature>
<gene>
    <name evidence="8" type="ORF">ESB00_14570</name>
</gene>
<dbReference type="InterPro" id="IPR004089">
    <property type="entry name" value="MCPsignal_dom"/>
</dbReference>
<keyword evidence="3" id="KW-0807">Transducer</keyword>
<reference evidence="8 9" key="1">
    <citation type="submission" date="2019-01" db="EMBL/GenBank/DDBJ databases">
        <title>Lacunisphaera sp. strain TWA-58.</title>
        <authorList>
            <person name="Chen W.-M."/>
        </authorList>
    </citation>
    <scope>NUCLEOTIDE SEQUENCE [LARGE SCALE GENOMIC DNA]</scope>
    <source>
        <strain evidence="8 9">TWA-58</strain>
    </source>
</reference>
<feature type="compositionally biased region" description="Low complexity" evidence="5">
    <location>
        <begin position="368"/>
        <end position="387"/>
    </location>
</feature>
<evidence type="ECO:0000256" key="2">
    <source>
        <dbReference type="ARBA" id="ARBA00029447"/>
    </source>
</evidence>
<dbReference type="GO" id="GO:0007165">
    <property type="term" value="P:signal transduction"/>
    <property type="evidence" value="ECO:0007669"/>
    <property type="project" value="UniProtKB-KW"/>
</dbReference>
<dbReference type="RefSeq" id="WP_129048523.1">
    <property type="nucleotide sequence ID" value="NZ_SDHX01000002.1"/>
</dbReference>
<dbReference type="Proteomes" id="UP000290218">
    <property type="component" value="Unassembled WGS sequence"/>
</dbReference>
<dbReference type="OrthoDB" id="185613at2"/>
<dbReference type="SMART" id="SM00283">
    <property type="entry name" value="MA"/>
    <property type="match status" value="1"/>
</dbReference>
<dbReference type="InterPro" id="IPR032255">
    <property type="entry name" value="HBM"/>
</dbReference>
<dbReference type="Gene3D" id="1.10.287.950">
    <property type="entry name" value="Methyl-accepting chemotaxis protein"/>
    <property type="match status" value="1"/>
</dbReference>
<keyword evidence="4" id="KW-0175">Coiled coil</keyword>
<evidence type="ECO:0000256" key="3">
    <source>
        <dbReference type="PROSITE-ProRule" id="PRU00284"/>
    </source>
</evidence>
<dbReference type="GO" id="GO:0005886">
    <property type="term" value="C:plasma membrane"/>
    <property type="evidence" value="ECO:0007669"/>
    <property type="project" value="TreeGrafter"/>
</dbReference>
<dbReference type="EMBL" id="SDHX01000002">
    <property type="protein sequence ID" value="RXK52933.1"/>
    <property type="molecule type" value="Genomic_DNA"/>
</dbReference>
<evidence type="ECO:0000256" key="1">
    <source>
        <dbReference type="ARBA" id="ARBA00022500"/>
    </source>
</evidence>
<dbReference type="PROSITE" id="PS51753">
    <property type="entry name" value="HBM"/>
    <property type="match status" value="1"/>
</dbReference>
<evidence type="ECO:0000256" key="4">
    <source>
        <dbReference type="SAM" id="Coils"/>
    </source>
</evidence>
<proteinExistence type="inferred from homology"/>
<dbReference type="PROSITE" id="PS50111">
    <property type="entry name" value="CHEMOTAXIS_TRANSDUC_2"/>
    <property type="match status" value="1"/>
</dbReference>
<sequence length="640" mass="66750">MQFSSLTIGRRIALGFSLVLVLLAAVATTAWLALGSSGRRLTLYAGSTAETNNVAGVESAMLGVKLSVNEFLASGAAAKTDAYRQAKAALDGQIEAALKSITDPARAGELREAVTLLGKYDASFQSVVTVTAQMDVIVREKLTPEGQEISKGLETILTGARNNGDMNGAFQVSSALKSFFESSSDVNSYLLTSKPEYAEAAKKHIKLVADAVQQLQKDQAELVKLDETLKDAAKDALLVKTAAATAAYTAGLEQITTLKQQRNKILEEELEAIAPQFTAALVRLRQAVTNFQSQLGQSGSTDQARSEMIVLSCTIGAGVLGLVVAWLIIRGITRPIFKIAKQLAVESAQTHTAALQVSTASQSMADGASRQAASLEESSASLHEMASMTSRNSESAQAAKGLAAEARATADAGTRDMTAMREAMTAIKSSSSEISKIIKTIDEIAFQTNILALNAAVEAARAGEAGAGFAVVAEEVRNLAQRSAQAAKETAAKIADASAKSEQGATISAQVAASLDKIVERIRQLDEMVGGIAQASTEQSEGIGQLNQAVAGMDKITQSNAALAQQSASSAEDMKAQSAQVKAAVNDLIRMVQGYAEVAEETAVVSPVKSAPVRATEPSAAIQKPVIGAAAPVAAMEWND</sequence>
<dbReference type="PANTHER" id="PTHR43531">
    <property type="entry name" value="PROTEIN ICFG"/>
    <property type="match status" value="1"/>
</dbReference>
<evidence type="ECO:0000259" key="6">
    <source>
        <dbReference type="PROSITE" id="PS50111"/>
    </source>
</evidence>
<dbReference type="GO" id="GO:0004888">
    <property type="term" value="F:transmembrane signaling receptor activity"/>
    <property type="evidence" value="ECO:0007669"/>
    <property type="project" value="TreeGrafter"/>
</dbReference>
<keyword evidence="1" id="KW-0145">Chemotaxis</keyword>
<dbReference type="PANTHER" id="PTHR43531:SF11">
    <property type="entry name" value="METHYL-ACCEPTING CHEMOTAXIS PROTEIN 3"/>
    <property type="match status" value="1"/>
</dbReference>
<evidence type="ECO:0000259" key="7">
    <source>
        <dbReference type="PROSITE" id="PS51753"/>
    </source>
</evidence>
<dbReference type="Pfam" id="PF00015">
    <property type="entry name" value="MCPsignal"/>
    <property type="match status" value="1"/>
</dbReference>
<organism evidence="8 9">
    <name type="scientific">Oleiharenicola lentus</name>
    <dbReference type="NCBI Taxonomy" id="2508720"/>
    <lineage>
        <taxon>Bacteria</taxon>
        <taxon>Pseudomonadati</taxon>
        <taxon>Verrucomicrobiota</taxon>
        <taxon>Opitutia</taxon>
        <taxon>Opitutales</taxon>
        <taxon>Opitutaceae</taxon>
        <taxon>Oleiharenicola</taxon>
    </lineage>
</organism>
<comment type="caution">
    <text evidence="8">The sequence shown here is derived from an EMBL/GenBank/DDBJ whole genome shotgun (WGS) entry which is preliminary data.</text>
</comment>
<evidence type="ECO:0000313" key="8">
    <source>
        <dbReference type="EMBL" id="RXK52933.1"/>
    </source>
</evidence>
<comment type="similarity">
    <text evidence="2">Belongs to the methyl-accepting chemotaxis (MCP) protein family.</text>
</comment>
<feature type="coiled-coil region" evidence="4">
    <location>
        <begin position="198"/>
        <end position="235"/>
    </location>
</feature>
<evidence type="ECO:0008006" key="10">
    <source>
        <dbReference type="Google" id="ProtNLM"/>
    </source>
</evidence>
<evidence type="ECO:0000313" key="9">
    <source>
        <dbReference type="Proteomes" id="UP000290218"/>
    </source>
</evidence>
<dbReference type="InterPro" id="IPR051310">
    <property type="entry name" value="MCP_chemotaxis"/>
</dbReference>
<dbReference type="SMART" id="SM01358">
    <property type="entry name" value="HBM"/>
    <property type="match status" value="1"/>
</dbReference>
<evidence type="ECO:0000256" key="5">
    <source>
        <dbReference type="SAM" id="MobiDB-lite"/>
    </source>
</evidence>
<name>A0A4Q1C3T8_9BACT</name>